<evidence type="ECO:0000256" key="1">
    <source>
        <dbReference type="ARBA" id="ARBA00005564"/>
    </source>
</evidence>
<keyword evidence="3" id="KW-1185">Reference proteome</keyword>
<name>A0A852YQ02_9MICO</name>
<gene>
    <name evidence="2" type="ORF">BJ979_002435</name>
</gene>
<sequence>MSATILVGGYGPDMDGTGEGIIRLRLDDEGSLESDGLVAALPSPSWLAVDGERLYAALEGDAELSTLALAADAARLSGWDQQVEVGAGIVEVERAETAGEAVCHVALGSGVAYTSGYASGSVSRHRLRDGVAAHLDLELVLQSVGGRPRPEQDAPHAHCTLVWSDSVILVADLGSDRVVLIRPDETEEWTSLEFPPGTGPRDLLRLDDDTVLVLGELDSTVHRLRVSSDLELELLESVALPGAVDGDHAAALALHEPSGIVHIGLRGSDRIARVHLAPASVPSAARLTARDAVDGVGSWPRHVLVVDDVLLVAEQLSNAVSAYRLDPAGVAAPHPLGSVAVPSPTHLVRVDDTPWASVATRR</sequence>
<dbReference type="PANTHER" id="PTHR30344:SF1">
    <property type="entry name" value="6-PHOSPHOGLUCONOLACTONASE"/>
    <property type="match status" value="1"/>
</dbReference>
<dbReference type="Pfam" id="PF10282">
    <property type="entry name" value="Lactonase"/>
    <property type="match status" value="1"/>
</dbReference>
<comment type="similarity">
    <text evidence="1">Belongs to the cycloisomerase 2 family.</text>
</comment>
<protein>
    <submittedName>
        <fullName evidence="2">6-phosphogluconolactonase (Cycloisomerase 2 family)</fullName>
    </submittedName>
</protein>
<evidence type="ECO:0000313" key="3">
    <source>
        <dbReference type="Proteomes" id="UP000553888"/>
    </source>
</evidence>
<dbReference type="RefSeq" id="WP_179568228.1">
    <property type="nucleotide sequence ID" value="NZ_JACBZY010000001.1"/>
</dbReference>
<dbReference type="SUPFAM" id="SSF101898">
    <property type="entry name" value="NHL repeat"/>
    <property type="match status" value="1"/>
</dbReference>
<reference evidence="2 3" key="1">
    <citation type="submission" date="2020-07" db="EMBL/GenBank/DDBJ databases">
        <title>Sequencing the genomes of 1000 actinobacteria strains.</title>
        <authorList>
            <person name="Klenk H.-P."/>
        </authorList>
    </citation>
    <scope>NUCLEOTIDE SEQUENCE [LARGE SCALE GENOMIC DNA]</scope>
    <source>
        <strain evidence="2 3">DSM 23141</strain>
    </source>
</reference>
<evidence type="ECO:0000313" key="2">
    <source>
        <dbReference type="EMBL" id="NYG99809.1"/>
    </source>
</evidence>
<dbReference type="GO" id="GO:0016853">
    <property type="term" value="F:isomerase activity"/>
    <property type="evidence" value="ECO:0007669"/>
    <property type="project" value="UniProtKB-KW"/>
</dbReference>
<dbReference type="AlphaFoldDB" id="A0A852YQ02"/>
<comment type="caution">
    <text evidence="2">The sequence shown here is derived from an EMBL/GenBank/DDBJ whole genome shotgun (WGS) entry which is preliminary data.</text>
</comment>
<dbReference type="EMBL" id="JACBZY010000001">
    <property type="protein sequence ID" value="NYG99809.1"/>
    <property type="molecule type" value="Genomic_DNA"/>
</dbReference>
<organism evidence="2 3">
    <name type="scientific">Schumannella luteola</name>
    <dbReference type="NCBI Taxonomy" id="472059"/>
    <lineage>
        <taxon>Bacteria</taxon>
        <taxon>Bacillati</taxon>
        <taxon>Actinomycetota</taxon>
        <taxon>Actinomycetes</taxon>
        <taxon>Micrococcales</taxon>
        <taxon>Microbacteriaceae</taxon>
        <taxon>Schumannella</taxon>
    </lineage>
</organism>
<dbReference type="Gene3D" id="2.130.10.10">
    <property type="entry name" value="YVTN repeat-like/Quinoprotein amine dehydrogenase"/>
    <property type="match status" value="1"/>
</dbReference>
<dbReference type="Proteomes" id="UP000553888">
    <property type="component" value="Unassembled WGS sequence"/>
</dbReference>
<keyword evidence="2" id="KW-0413">Isomerase</keyword>
<dbReference type="InterPro" id="IPR019405">
    <property type="entry name" value="Lactonase_7-beta_prop"/>
</dbReference>
<dbReference type="InterPro" id="IPR050282">
    <property type="entry name" value="Cycloisomerase_2"/>
</dbReference>
<dbReference type="PANTHER" id="PTHR30344">
    <property type="entry name" value="6-PHOSPHOGLUCONOLACTONASE-RELATED"/>
    <property type="match status" value="1"/>
</dbReference>
<dbReference type="GO" id="GO:0017057">
    <property type="term" value="F:6-phosphogluconolactonase activity"/>
    <property type="evidence" value="ECO:0007669"/>
    <property type="project" value="TreeGrafter"/>
</dbReference>
<accession>A0A852YQ02</accession>
<proteinExistence type="inferred from homology"/>
<dbReference type="InterPro" id="IPR015943">
    <property type="entry name" value="WD40/YVTN_repeat-like_dom_sf"/>
</dbReference>